<feature type="transmembrane region" description="Helical" evidence="1">
    <location>
        <begin position="145"/>
        <end position="166"/>
    </location>
</feature>
<dbReference type="Pfam" id="PF09990">
    <property type="entry name" value="DUF2231"/>
    <property type="match status" value="1"/>
</dbReference>
<gene>
    <name evidence="3" type="ORF">MNBD_ALPHA05-465</name>
</gene>
<dbReference type="EMBL" id="UOEH01000301">
    <property type="protein sequence ID" value="VAW00266.1"/>
    <property type="molecule type" value="Genomic_DNA"/>
</dbReference>
<keyword evidence="1" id="KW-1133">Transmembrane helix</keyword>
<keyword evidence="1" id="KW-0472">Membrane</keyword>
<protein>
    <recommendedName>
        <fullName evidence="2">DUF2231 domain-containing protein</fullName>
    </recommendedName>
</protein>
<dbReference type="AlphaFoldDB" id="A0A3B0SZT0"/>
<feature type="transmembrane region" description="Helical" evidence="1">
    <location>
        <begin position="79"/>
        <end position="100"/>
    </location>
</feature>
<accession>A0A3B0SZT0</accession>
<dbReference type="InterPro" id="IPR019251">
    <property type="entry name" value="DUF2231_TM"/>
</dbReference>
<sequence>MDLTARLFFVALISGLLLILTPPQAYAQESLRFGDATYDASSATPAAGEAENDGLGAAEGQSKTFFERLISWLGSFHPAVVHIPIGLFLAALIGEVLLLTTGQPVYAAIVRYCLWIGALGAFLAAPLGWFNAGFQLTDTKEFVTLHRWIGTTVALWSVLLLFTLGATKDGNSRTLLRVALLIGVGLVSFNGLLGGLIVHGADAHAF</sequence>
<organism evidence="3">
    <name type="scientific">hydrothermal vent metagenome</name>
    <dbReference type="NCBI Taxonomy" id="652676"/>
    <lineage>
        <taxon>unclassified sequences</taxon>
        <taxon>metagenomes</taxon>
        <taxon>ecological metagenomes</taxon>
    </lineage>
</organism>
<evidence type="ECO:0000259" key="2">
    <source>
        <dbReference type="Pfam" id="PF09990"/>
    </source>
</evidence>
<feature type="domain" description="DUF2231" evidence="2">
    <location>
        <begin position="76"/>
        <end position="199"/>
    </location>
</feature>
<feature type="transmembrane region" description="Helical" evidence="1">
    <location>
        <begin position="178"/>
        <end position="201"/>
    </location>
</feature>
<keyword evidence="1" id="KW-0812">Transmembrane</keyword>
<evidence type="ECO:0000256" key="1">
    <source>
        <dbReference type="SAM" id="Phobius"/>
    </source>
</evidence>
<reference evidence="3" key="1">
    <citation type="submission" date="2018-06" db="EMBL/GenBank/DDBJ databases">
        <authorList>
            <person name="Zhirakovskaya E."/>
        </authorList>
    </citation>
    <scope>NUCLEOTIDE SEQUENCE</scope>
</reference>
<evidence type="ECO:0000313" key="3">
    <source>
        <dbReference type="EMBL" id="VAW00266.1"/>
    </source>
</evidence>
<name>A0A3B0SZT0_9ZZZZ</name>
<proteinExistence type="predicted"/>
<feature type="transmembrane region" description="Helical" evidence="1">
    <location>
        <begin position="112"/>
        <end position="130"/>
    </location>
</feature>